<keyword evidence="2" id="KW-1185">Reference proteome</keyword>
<organism evidence="1 2">
    <name type="scientific">Argiope bruennichi</name>
    <name type="common">Wasp spider</name>
    <name type="synonym">Aranea bruennichi</name>
    <dbReference type="NCBI Taxonomy" id="94029"/>
    <lineage>
        <taxon>Eukaryota</taxon>
        <taxon>Metazoa</taxon>
        <taxon>Ecdysozoa</taxon>
        <taxon>Arthropoda</taxon>
        <taxon>Chelicerata</taxon>
        <taxon>Arachnida</taxon>
        <taxon>Araneae</taxon>
        <taxon>Araneomorphae</taxon>
        <taxon>Entelegynae</taxon>
        <taxon>Araneoidea</taxon>
        <taxon>Araneidae</taxon>
        <taxon>Argiope</taxon>
    </lineage>
</organism>
<name>A0A8T0G0A9_ARGBR</name>
<reference evidence="1" key="2">
    <citation type="submission" date="2020-06" db="EMBL/GenBank/DDBJ databases">
        <authorList>
            <person name="Sheffer M."/>
        </authorList>
    </citation>
    <scope>NUCLEOTIDE SEQUENCE</scope>
</reference>
<dbReference type="AlphaFoldDB" id="A0A8T0G0A9"/>
<comment type="caution">
    <text evidence="1">The sequence shown here is derived from an EMBL/GenBank/DDBJ whole genome shotgun (WGS) entry which is preliminary data.</text>
</comment>
<evidence type="ECO:0000313" key="2">
    <source>
        <dbReference type="Proteomes" id="UP000807504"/>
    </source>
</evidence>
<accession>A0A8T0G0A9</accession>
<dbReference type="EMBL" id="JABXBU010000001">
    <property type="protein sequence ID" value="KAF8796774.1"/>
    <property type="molecule type" value="Genomic_DNA"/>
</dbReference>
<evidence type="ECO:0000313" key="1">
    <source>
        <dbReference type="EMBL" id="KAF8796774.1"/>
    </source>
</evidence>
<proteinExistence type="predicted"/>
<protein>
    <submittedName>
        <fullName evidence="1">Uncharacterized protein</fullName>
    </submittedName>
</protein>
<sequence length="111" mass="13514">MNLTHHNYRRNEIRHITKTDEQGLQVQQWAVKIHEVFEILFKDLIKVFFWIKRLQYLKLINRYYHQIEKKSESCCQPREEETSGRSPRDIYATRPNIFTAGNLFMLISSRE</sequence>
<dbReference type="Proteomes" id="UP000807504">
    <property type="component" value="Unassembled WGS sequence"/>
</dbReference>
<gene>
    <name evidence="1" type="ORF">HNY73_001114</name>
</gene>
<reference evidence="1" key="1">
    <citation type="journal article" date="2020" name="bioRxiv">
        <title>Chromosome-level reference genome of the European wasp spider Argiope bruennichi: a resource for studies on range expansion and evolutionary adaptation.</title>
        <authorList>
            <person name="Sheffer M.M."/>
            <person name="Hoppe A."/>
            <person name="Krehenwinkel H."/>
            <person name="Uhl G."/>
            <person name="Kuss A.W."/>
            <person name="Jensen L."/>
            <person name="Jensen C."/>
            <person name="Gillespie R.G."/>
            <person name="Hoff K.J."/>
            <person name="Prost S."/>
        </authorList>
    </citation>
    <scope>NUCLEOTIDE SEQUENCE</scope>
</reference>